<dbReference type="HOGENOM" id="CLU_3163375_0_0_3"/>
<dbReference type="AlphaFoldDB" id="A8ZNY1"/>
<dbReference type="Proteomes" id="UP000000268">
    <property type="component" value="Plasmid pREB4"/>
</dbReference>
<evidence type="ECO:0000313" key="2">
    <source>
        <dbReference type="Proteomes" id="UP000000268"/>
    </source>
</evidence>
<accession>A8ZNY1</accession>
<sequence length="47" mass="5278">MSVIRSASQKAQMIHNQEVQAVSTDVINADELWSFVKKSKSTVNRKS</sequence>
<protein>
    <submittedName>
        <fullName evidence="1">Uncharacterized protein</fullName>
    </submittedName>
</protein>
<geneLocation type="plasmid" evidence="1 2">
    <name>pREB4</name>
</geneLocation>
<dbReference type="KEGG" id="amr:AM1_D0224"/>
<name>A8ZNY1_ACAM1</name>
<evidence type="ECO:0000313" key="1">
    <source>
        <dbReference type="EMBL" id="ABW32717.1"/>
    </source>
</evidence>
<reference evidence="1 2" key="1">
    <citation type="journal article" date="2008" name="Proc. Natl. Acad. Sci. U.S.A.">
        <title>Niche adaptation and genome expansion in the chlorophyll d-producing cyanobacterium Acaryochloris marina.</title>
        <authorList>
            <person name="Swingley W.D."/>
            <person name="Chen M."/>
            <person name="Cheung P.C."/>
            <person name="Conrad A.L."/>
            <person name="Dejesa L.C."/>
            <person name="Hao J."/>
            <person name="Honchak B.M."/>
            <person name="Karbach L.E."/>
            <person name="Kurdoglu A."/>
            <person name="Lahiri S."/>
            <person name="Mastrian S.D."/>
            <person name="Miyashita H."/>
            <person name="Page L."/>
            <person name="Ramakrishna P."/>
            <person name="Satoh S."/>
            <person name="Sattley W.M."/>
            <person name="Shimada Y."/>
            <person name="Taylor H.L."/>
            <person name="Tomo T."/>
            <person name="Tsuchiya T."/>
            <person name="Wang Z.T."/>
            <person name="Raymond J."/>
            <person name="Mimuro M."/>
            <person name="Blankenship R.E."/>
            <person name="Touchman J.W."/>
        </authorList>
    </citation>
    <scope>NUCLEOTIDE SEQUENCE [LARGE SCALE GENOMIC DNA]</scope>
    <source>
        <strain evidence="2">MBIC 11017</strain>
        <plasmid evidence="2">Plasmid pREB4</plasmid>
    </source>
</reference>
<dbReference type="EMBL" id="CP000841">
    <property type="protein sequence ID" value="ABW32717.1"/>
    <property type="molecule type" value="Genomic_DNA"/>
</dbReference>
<gene>
    <name evidence="1" type="ordered locus">AM1_D0224</name>
</gene>
<proteinExistence type="predicted"/>
<keyword evidence="2" id="KW-1185">Reference proteome</keyword>
<keyword evidence="1" id="KW-0614">Plasmid</keyword>
<organism evidence="1 2">
    <name type="scientific">Acaryochloris marina (strain MBIC 11017)</name>
    <dbReference type="NCBI Taxonomy" id="329726"/>
    <lineage>
        <taxon>Bacteria</taxon>
        <taxon>Bacillati</taxon>
        <taxon>Cyanobacteriota</taxon>
        <taxon>Cyanophyceae</taxon>
        <taxon>Acaryochloridales</taxon>
        <taxon>Acaryochloridaceae</taxon>
        <taxon>Acaryochloris</taxon>
    </lineage>
</organism>